<proteinExistence type="predicted"/>
<dbReference type="Gene3D" id="2.30.110.10">
    <property type="entry name" value="Electron Transport, Fmn-binding Protein, Chain A"/>
    <property type="match status" value="1"/>
</dbReference>
<dbReference type="InterPro" id="IPR012349">
    <property type="entry name" value="Split_barrel_FMN-bd"/>
</dbReference>
<name>A0A7W8IKI3_9BACT</name>
<dbReference type="SUPFAM" id="SSF50475">
    <property type="entry name" value="FMN-binding split barrel"/>
    <property type="match status" value="1"/>
</dbReference>
<dbReference type="Pfam" id="PF01243">
    <property type="entry name" value="PNPOx_N"/>
    <property type="match status" value="1"/>
</dbReference>
<evidence type="ECO:0000313" key="2">
    <source>
        <dbReference type="EMBL" id="MBB5318015.1"/>
    </source>
</evidence>
<keyword evidence="3" id="KW-1185">Reference proteome</keyword>
<organism evidence="2 3">
    <name type="scientific">Tunturiibacter empetritectus</name>
    <dbReference type="NCBI Taxonomy" id="3069691"/>
    <lineage>
        <taxon>Bacteria</taxon>
        <taxon>Pseudomonadati</taxon>
        <taxon>Acidobacteriota</taxon>
        <taxon>Terriglobia</taxon>
        <taxon>Terriglobales</taxon>
        <taxon>Acidobacteriaceae</taxon>
        <taxon>Tunturiibacter</taxon>
    </lineage>
</organism>
<accession>A0A7W8IKI3</accession>
<evidence type="ECO:0000313" key="3">
    <source>
        <dbReference type="Proteomes" id="UP000568106"/>
    </source>
</evidence>
<dbReference type="AlphaFoldDB" id="A0A7W8IKI3"/>
<dbReference type="Proteomes" id="UP000568106">
    <property type="component" value="Unassembled WGS sequence"/>
</dbReference>
<sequence length="158" mass="17878">MTIMTKAELYGFLAGHTLGVVGSISAEGAPQSALVGIAVTEDLEIVFDTLNSTRKYRNLTSNPKASLVVGWEGEKTVQLEGEAFLPVGEELMRYKSVYFSAWPDGVSRQSWPGLVYFVVRPRWIRFSDFDQRPPLIEEMVFDLSKKRFPRGEDKRSQR</sequence>
<evidence type="ECO:0000259" key="1">
    <source>
        <dbReference type="Pfam" id="PF01243"/>
    </source>
</evidence>
<feature type="domain" description="Pyridoxamine 5'-phosphate oxidase N-terminal" evidence="1">
    <location>
        <begin position="7"/>
        <end position="126"/>
    </location>
</feature>
<reference evidence="2" key="1">
    <citation type="submission" date="2020-08" db="EMBL/GenBank/DDBJ databases">
        <title>Genomic Encyclopedia of Type Strains, Phase IV (KMG-V): Genome sequencing to study the core and pangenomes of soil and plant-associated prokaryotes.</title>
        <authorList>
            <person name="Whitman W."/>
        </authorList>
    </citation>
    <scope>NUCLEOTIDE SEQUENCE [LARGE SCALE GENOMIC DNA]</scope>
    <source>
        <strain evidence="2">M8UP27</strain>
    </source>
</reference>
<protein>
    <submittedName>
        <fullName evidence="2">General stress protein 26</fullName>
    </submittedName>
</protein>
<comment type="caution">
    <text evidence="2">The sequence shown here is derived from an EMBL/GenBank/DDBJ whole genome shotgun (WGS) entry which is preliminary data.</text>
</comment>
<gene>
    <name evidence="2" type="ORF">HDF09_002701</name>
</gene>
<dbReference type="EMBL" id="JACHDY010000003">
    <property type="protein sequence ID" value="MBB5318015.1"/>
    <property type="molecule type" value="Genomic_DNA"/>
</dbReference>
<dbReference type="InterPro" id="IPR011576">
    <property type="entry name" value="Pyridox_Oxase_N"/>
</dbReference>